<keyword evidence="1 2" id="KW-0238">DNA-binding</keyword>
<reference evidence="4 5" key="1">
    <citation type="submission" date="2019-07" db="EMBL/GenBank/DDBJ databases">
        <title>Microlunatus dokdonensis sp. nov. isolated from the rhizospheric soil of the wild plant Elymus tsukushiensis.</title>
        <authorList>
            <person name="Ghim S.-Y."/>
            <person name="Hwang Y.-J."/>
            <person name="Son J.-S."/>
            <person name="Shin J.-H."/>
        </authorList>
    </citation>
    <scope>NUCLEOTIDE SEQUENCE [LARGE SCALE GENOMIC DNA]</scope>
    <source>
        <strain evidence="4 5">KUDC0627</strain>
    </source>
</reference>
<accession>A0A516Q0K7</accession>
<dbReference type="AlphaFoldDB" id="A0A516Q0K7"/>
<organism evidence="4 5">
    <name type="scientific">Microlunatus elymi</name>
    <dbReference type="NCBI Taxonomy" id="2596828"/>
    <lineage>
        <taxon>Bacteria</taxon>
        <taxon>Bacillati</taxon>
        <taxon>Actinomycetota</taxon>
        <taxon>Actinomycetes</taxon>
        <taxon>Propionibacteriales</taxon>
        <taxon>Propionibacteriaceae</taxon>
        <taxon>Microlunatus</taxon>
    </lineage>
</organism>
<dbReference type="KEGG" id="mik:FOE78_14340"/>
<name>A0A516Q0K7_9ACTN</name>
<dbReference type="RefSeq" id="WP_143986899.1">
    <property type="nucleotide sequence ID" value="NZ_CP041692.1"/>
</dbReference>
<dbReference type="GO" id="GO:0003677">
    <property type="term" value="F:DNA binding"/>
    <property type="evidence" value="ECO:0007669"/>
    <property type="project" value="UniProtKB-UniRule"/>
</dbReference>
<dbReference type="PROSITE" id="PS50977">
    <property type="entry name" value="HTH_TETR_2"/>
    <property type="match status" value="1"/>
</dbReference>
<evidence type="ECO:0000256" key="2">
    <source>
        <dbReference type="PROSITE-ProRule" id="PRU00335"/>
    </source>
</evidence>
<dbReference type="OrthoDB" id="8701707at2"/>
<dbReference type="Gene3D" id="1.10.357.10">
    <property type="entry name" value="Tetracycline Repressor, domain 2"/>
    <property type="match status" value="1"/>
</dbReference>
<proteinExistence type="predicted"/>
<dbReference type="InterPro" id="IPR001647">
    <property type="entry name" value="HTH_TetR"/>
</dbReference>
<dbReference type="Proteomes" id="UP000319263">
    <property type="component" value="Chromosome"/>
</dbReference>
<evidence type="ECO:0000313" key="5">
    <source>
        <dbReference type="Proteomes" id="UP000319263"/>
    </source>
</evidence>
<evidence type="ECO:0000256" key="1">
    <source>
        <dbReference type="ARBA" id="ARBA00023125"/>
    </source>
</evidence>
<gene>
    <name evidence="4" type="ORF">FOE78_14340</name>
</gene>
<dbReference type="SUPFAM" id="SSF46689">
    <property type="entry name" value="Homeodomain-like"/>
    <property type="match status" value="1"/>
</dbReference>
<evidence type="ECO:0000259" key="3">
    <source>
        <dbReference type="PROSITE" id="PS50977"/>
    </source>
</evidence>
<protein>
    <submittedName>
        <fullName evidence="4">TetR/AcrR family transcriptional regulator</fullName>
    </submittedName>
</protein>
<dbReference type="InterPro" id="IPR009057">
    <property type="entry name" value="Homeodomain-like_sf"/>
</dbReference>
<keyword evidence="5" id="KW-1185">Reference proteome</keyword>
<sequence>MPRPRRFTDDQVLDATRDLLADPQITRPTIAQISRQSGIHTGSIYLRFASRDELLARLWLRSIQRFHVGLIEALQAPDPLVQAALHQSRYCRAHPTEARAMKMFHREQLLGIGPAQLQDDLQHVNDAMNAAFGDAVEATFGSRDPQLQAWAYTAAKAIPYGLIRDFIAHAQPIPDWIDDMVQAAVSAVLRLEPTAT</sequence>
<evidence type="ECO:0000313" key="4">
    <source>
        <dbReference type="EMBL" id="QDP96938.1"/>
    </source>
</evidence>
<feature type="DNA-binding region" description="H-T-H motif" evidence="2">
    <location>
        <begin position="29"/>
        <end position="48"/>
    </location>
</feature>
<dbReference type="EMBL" id="CP041692">
    <property type="protein sequence ID" value="QDP96938.1"/>
    <property type="molecule type" value="Genomic_DNA"/>
</dbReference>
<dbReference type="Pfam" id="PF00440">
    <property type="entry name" value="TetR_N"/>
    <property type="match status" value="1"/>
</dbReference>
<feature type="domain" description="HTH tetR-type" evidence="3">
    <location>
        <begin position="6"/>
        <end position="66"/>
    </location>
</feature>